<organism evidence="15 16">
    <name type="scientific">Roseburia faecis</name>
    <dbReference type="NCBI Taxonomy" id="301302"/>
    <lineage>
        <taxon>Bacteria</taxon>
        <taxon>Bacillati</taxon>
        <taxon>Bacillota</taxon>
        <taxon>Clostridia</taxon>
        <taxon>Lachnospirales</taxon>
        <taxon>Lachnospiraceae</taxon>
        <taxon>Roseburia</taxon>
    </lineage>
</organism>
<dbReference type="PROSITE" id="PS51686">
    <property type="entry name" value="SAM_MT_RSMB_NOP"/>
    <property type="match status" value="1"/>
</dbReference>
<comment type="function">
    <text evidence="1">Specifically methylates the cytosine at position 967 (m5C967) of 16S rRNA.</text>
</comment>
<comment type="caution">
    <text evidence="15">The sequence shown here is derived from an EMBL/GenBank/DDBJ whole genome shotgun (WGS) entry which is preliminary data.</text>
</comment>
<dbReference type="GO" id="GO:0003723">
    <property type="term" value="F:RNA binding"/>
    <property type="evidence" value="ECO:0007669"/>
    <property type="project" value="UniProtKB-UniRule"/>
</dbReference>
<dbReference type="GO" id="GO:0008649">
    <property type="term" value="F:rRNA methyltransferase activity"/>
    <property type="evidence" value="ECO:0007669"/>
    <property type="project" value="InterPro"/>
</dbReference>
<keyword evidence="7 13" id="KW-0808">Transferase</keyword>
<evidence type="ECO:0000313" key="15">
    <source>
        <dbReference type="EMBL" id="MTR81312.1"/>
    </source>
</evidence>
<dbReference type="PRINTS" id="PR02008">
    <property type="entry name" value="RCMTFAMILY"/>
</dbReference>
<dbReference type="GO" id="GO:0005737">
    <property type="term" value="C:cytoplasm"/>
    <property type="evidence" value="ECO:0007669"/>
    <property type="project" value="UniProtKB-SubCell"/>
</dbReference>
<dbReference type="Gene3D" id="3.30.70.1170">
    <property type="entry name" value="Sun protein, domain 3"/>
    <property type="match status" value="1"/>
</dbReference>
<evidence type="ECO:0000256" key="9">
    <source>
        <dbReference type="ARBA" id="ARBA00022884"/>
    </source>
</evidence>
<feature type="active site" description="Nucleophile" evidence="13">
    <location>
        <position position="402"/>
    </location>
</feature>
<dbReference type="EC" id="2.1.1.176" evidence="3"/>
<evidence type="ECO:0000256" key="1">
    <source>
        <dbReference type="ARBA" id="ARBA00002724"/>
    </source>
</evidence>
<dbReference type="SUPFAM" id="SSF53335">
    <property type="entry name" value="S-adenosyl-L-methionine-dependent methyltransferases"/>
    <property type="match status" value="1"/>
</dbReference>
<feature type="binding site" evidence="13">
    <location>
        <position position="331"/>
    </location>
    <ligand>
        <name>S-adenosyl-L-methionine</name>
        <dbReference type="ChEBI" id="CHEBI:59789"/>
    </ligand>
</feature>
<keyword evidence="4" id="KW-0963">Cytoplasm</keyword>
<dbReference type="Gene3D" id="1.10.940.10">
    <property type="entry name" value="NusB-like"/>
    <property type="match status" value="1"/>
</dbReference>
<evidence type="ECO:0000256" key="6">
    <source>
        <dbReference type="ARBA" id="ARBA00022603"/>
    </source>
</evidence>
<keyword evidence="8 13" id="KW-0949">S-adenosyl-L-methionine</keyword>
<dbReference type="PANTHER" id="PTHR22807:SF53">
    <property type="entry name" value="RIBOSOMAL RNA SMALL SUBUNIT METHYLTRANSFERASE B-RELATED"/>
    <property type="match status" value="1"/>
</dbReference>
<keyword evidence="5" id="KW-0698">rRNA processing</keyword>
<evidence type="ECO:0000256" key="11">
    <source>
        <dbReference type="ARBA" id="ARBA00031088"/>
    </source>
</evidence>
<dbReference type="Pfam" id="PF01189">
    <property type="entry name" value="Methyltr_RsmB-F"/>
    <property type="match status" value="1"/>
</dbReference>
<dbReference type="AlphaFoldDB" id="A0A844KKV2"/>
<dbReference type="Proteomes" id="UP000446657">
    <property type="component" value="Unassembled WGS sequence"/>
</dbReference>
<dbReference type="Pfam" id="PF22458">
    <property type="entry name" value="RsmF-B_ferredox"/>
    <property type="match status" value="1"/>
</dbReference>
<keyword evidence="6 13" id="KW-0489">Methyltransferase</keyword>
<keyword evidence="9 13" id="KW-0694">RNA-binding</keyword>
<comment type="similarity">
    <text evidence="13">Belongs to the class I-like SAM-binding methyltransferase superfamily. RsmB/NOP family.</text>
</comment>
<dbReference type="InterPro" id="IPR023267">
    <property type="entry name" value="RCMT"/>
</dbReference>
<dbReference type="InterPro" id="IPR035926">
    <property type="entry name" value="NusB-like_sf"/>
</dbReference>
<dbReference type="InterPro" id="IPR006027">
    <property type="entry name" value="NusB_RsmB_TIM44"/>
</dbReference>
<evidence type="ECO:0000256" key="7">
    <source>
        <dbReference type="ARBA" id="ARBA00022679"/>
    </source>
</evidence>
<feature type="domain" description="SAM-dependent MTase RsmB/NOP-type" evidence="14">
    <location>
        <begin position="190"/>
        <end position="450"/>
    </location>
</feature>
<evidence type="ECO:0000256" key="5">
    <source>
        <dbReference type="ARBA" id="ARBA00022552"/>
    </source>
</evidence>
<sequence length="450" mass="51120">MWQVQQLRFCSCFESFYCLEEEVVTTKVNERALVLEMLLAVNEEGQYSHLVLRDVLDKYQYLGKQERAFLTRLMEGTLERQLTLDYVIDQFSKTRVKKMKPLIRNLMRMSVYQIMYMDSVPDSAVCNEAVKLARKRGFSGLSGFVNGVLRSVARGWREVRFPNLSVTYSMPEWIVDIWTENYGEEKTRQILEGLTAENRLTIRTNLSAVTPEELVNKLKSEGVTVHAVPELPYAFEISGLDYLAGLKSFKEGLFYVQDVSSMLVAETAAPKKNDYVIDVCAAPGGKSTHMAELLQGSGMVEARDLTEYKVDLIRENIARHGLSNMKAVQMDATVDDPDSHQKADVLVCDLPCSGLGVMGKKTDIRYKMTKEKAAELAKLQRQILSVVWDYVRPGGTLVYSTCTIHRSENEDNTAWFLKEHPEFSLEFQRQIFPGEAGSDGFFLAKLVRSK</sequence>
<comment type="catalytic activity">
    <reaction evidence="12">
        <text>cytidine(967) in 16S rRNA + S-adenosyl-L-methionine = 5-methylcytidine(967) in 16S rRNA + S-adenosyl-L-homocysteine + H(+)</text>
        <dbReference type="Rhea" id="RHEA:42748"/>
        <dbReference type="Rhea" id="RHEA-COMP:10219"/>
        <dbReference type="Rhea" id="RHEA-COMP:10220"/>
        <dbReference type="ChEBI" id="CHEBI:15378"/>
        <dbReference type="ChEBI" id="CHEBI:57856"/>
        <dbReference type="ChEBI" id="CHEBI:59789"/>
        <dbReference type="ChEBI" id="CHEBI:74483"/>
        <dbReference type="ChEBI" id="CHEBI:82748"/>
        <dbReference type="EC" id="2.1.1.176"/>
    </reaction>
</comment>
<evidence type="ECO:0000256" key="2">
    <source>
        <dbReference type="ARBA" id="ARBA00004496"/>
    </source>
</evidence>
<name>A0A844KKV2_9FIRM</name>
<dbReference type="InterPro" id="IPR001678">
    <property type="entry name" value="MeTrfase_RsmB-F_NOP2_dom"/>
</dbReference>
<feature type="binding site" evidence="13">
    <location>
        <position position="304"/>
    </location>
    <ligand>
        <name>S-adenosyl-L-methionine</name>
        <dbReference type="ChEBI" id="CHEBI:59789"/>
    </ligand>
</feature>
<evidence type="ECO:0000256" key="12">
    <source>
        <dbReference type="ARBA" id="ARBA00047283"/>
    </source>
</evidence>
<dbReference type="Gene3D" id="3.40.50.150">
    <property type="entry name" value="Vaccinia Virus protein VP39"/>
    <property type="match status" value="1"/>
</dbReference>
<comment type="subcellular location">
    <subcellularLocation>
        <location evidence="2">Cytoplasm</location>
    </subcellularLocation>
</comment>
<evidence type="ECO:0000259" key="14">
    <source>
        <dbReference type="PROSITE" id="PS51686"/>
    </source>
</evidence>
<dbReference type="CDD" id="cd02440">
    <property type="entry name" value="AdoMet_MTases"/>
    <property type="match status" value="1"/>
</dbReference>
<evidence type="ECO:0000256" key="3">
    <source>
        <dbReference type="ARBA" id="ARBA00012140"/>
    </source>
</evidence>
<dbReference type="NCBIfam" id="TIGR00563">
    <property type="entry name" value="rsmB"/>
    <property type="match status" value="1"/>
</dbReference>
<dbReference type="GO" id="GO:0006355">
    <property type="term" value="P:regulation of DNA-templated transcription"/>
    <property type="evidence" value="ECO:0007669"/>
    <property type="project" value="InterPro"/>
</dbReference>
<dbReference type="InterPro" id="IPR054728">
    <property type="entry name" value="RsmB-like_ferredoxin"/>
</dbReference>
<evidence type="ECO:0000313" key="16">
    <source>
        <dbReference type="Proteomes" id="UP000446657"/>
    </source>
</evidence>
<dbReference type="InterPro" id="IPR049560">
    <property type="entry name" value="MeTrfase_RsmB-F_NOP2_cat"/>
</dbReference>
<feature type="binding site" evidence="13">
    <location>
        <position position="349"/>
    </location>
    <ligand>
        <name>S-adenosyl-L-methionine</name>
        <dbReference type="ChEBI" id="CHEBI:59789"/>
    </ligand>
</feature>
<evidence type="ECO:0000256" key="10">
    <source>
        <dbReference type="ARBA" id="ARBA00030399"/>
    </source>
</evidence>
<evidence type="ECO:0000256" key="4">
    <source>
        <dbReference type="ARBA" id="ARBA00022490"/>
    </source>
</evidence>
<feature type="binding site" evidence="13">
    <location>
        <begin position="280"/>
        <end position="286"/>
    </location>
    <ligand>
        <name>S-adenosyl-L-methionine</name>
        <dbReference type="ChEBI" id="CHEBI:59789"/>
    </ligand>
</feature>
<dbReference type="NCBIfam" id="NF011494">
    <property type="entry name" value="PRK14902.1"/>
    <property type="match status" value="1"/>
</dbReference>
<proteinExistence type="inferred from homology"/>
<dbReference type="PANTHER" id="PTHR22807">
    <property type="entry name" value="NOP2 YEAST -RELATED NOL1/NOP2/FMU SUN DOMAIN-CONTAINING"/>
    <property type="match status" value="1"/>
</dbReference>
<evidence type="ECO:0000256" key="13">
    <source>
        <dbReference type="PROSITE-ProRule" id="PRU01023"/>
    </source>
</evidence>
<dbReference type="EMBL" id="WNAL01000010">
    <property type="protein sequence ID" value="MTR81312.1"/>
    <property type="molecule type" value="Genomic_DNA"/>
</dbReference>
<protein>
    <recommendedName>
        <fullName evidence="3">16S rRNA (cytosine(967)-C(5))-methyltransferase</fullName>
        <ecNumber evidence="3">2.1.1.176</ecNumber>
    </recommendedName>
    <alternativeName>
        <fullName evidence="10">16S rRNA m5C967 methyltransferase</fullName>
    </alternativeName>
    <alternativeName>
        <fullName evidence="11">rRNA (cytosine-C(5)-)-methyltransferase RsmB</fullName>
    </alternativeName>
</protein>
<dbReference type="InterPro" id="IPR029063">
    <property type="entry name" value="SAM-dependent_MTases_sf"/>
</dbReference>
<reference evidence="15 16" key="1">
    <citation type="journal article" date="2019" name="Nat. Med.">
        <title>A library of human gut bacterial isolates paired with longitudinal multiomics data enables mechanistic microbiome research.</title>
        <authorList>
            <person name="Poyet M."/>
            <person name="Groussin M."/>
            <person name="Gibbons S.M."/>
            <person name="Avila-Pacheco J."/>
            <person name="Jiang X."/>
            <person name="Kearney S.M."/>
            <person name="Perrotta A.R."/>
            <person name="Berdy B."/>
            <person name="Zhao S."/>
            <person name="Lieberman T.D."/>
            <person name="Swanson P.K."/>
            <person name="Smith M."/>
            <person name="Roesemann S."/>
            <person name="Alexander J.E."/>
            <person name="Rich S.A."/>
            <person name="Livny J."/>
            <person name="Vlamakis H."/>
            <person name="Clish C."/>
            <person name="Bullock K."/>
            <person name="Deik A."/>
            <person name="Scott J."/>
            <person name="Pierce K.A."/>
            <person name="Xavier R.J."/>
            <person name="Alm E.J."/>
        </authorList>
    </citation>
    <scope>NUCLEOTIDE SEQUENCE [LARGE SCALE GENOMIC DNA]</scope>
    <source>
        <strain evidence="15 16">BIOML-A1</strain>
    </source>
</reference>
<accession>A0A844KKV2</accession>
<dbReference type="OrthoDB" id="9810297at2"/>
<dbReference type="InterPro" id="IPR004573">
    <property type="entry name" value="rRNA_ssu_MeTfrase_B"/>
</dbReference>
<dbReference type="SUPFAM" id="SSF48013">
    <property type="entry name" value="NusB-like"/>
    <property type="match status" value="1"/>
</dbReference>
<evidence type="ECO:0000256" key="8">
    <source>
        <dbReference type="ARBA" id="ARBA00022691"/>
    </source>
</evidence>
<dbReference type="Pfam" id="PF01029">
    <property type="entry name" value="NusB"/>
    <property type="match status" value="1"/>
</dbReference>
<gene>
    <name evidence="15" type="primary">rsmB</name>
    <name evidence="15" type="ORF">GMD30_06190</name>
</gene>